<dbReference type="InterPro" id="IPR027417">
    <property type="entry name" value="P-loop_NTPase"/>
</dbReference>
<comment type="subcellular location">
    <subcellularLocation>
        <location evidence="3">Cytoplasm</location>
    </subcellularLocation>
</comment>
<evidence type="ECO:0000256" key="3">
    <source>
        <dbReference type="HAMAP-Rule" id="MF_00376"/>
    </source>
</evidence>
<protein>
    <recommendedName>
        <fullName evidence="3 4">Dephospho-CoA kinase</fullName>
        <ecNumber evidence="3 4">2.7.1.24</ecNumber>
    </recommendedName>
    <alternativeName>
        <fullName evidence="3">Dephosphocoenzyme A kinase</fullName>
    </alternativeName>
</protein>
<comment type="similarity">
    <text evidence="3">Belongs to the CoaE family.</text>
</comment>
<dbReference type="Proteomes" id="UP000537260">
    <property type="component" value="Unassembled WGS sequence"/>
</dbReference>
<evidence type="ECO:0000313" key="5">
    <source>
        <dbReference type="EMBL" id="NYJ19379.1"/>
    </source>
</evidence>
<dbReference type="UniPathway" id="UPA00241">
    <property type="reaction ID" value="UER00356"/>
</dbReference>
<evidence type="ECO:0000256" key="2">
    <source>
        <dbReference type="ARBA" id="ARBA00022840"/>
    </source>
</evidence>
<keyword evidence="1 3" id="KW-0547">Nucleotide-binding</keyword>
<dbReference type="GO" id="GO:0005524">
    <property type="term" value="F:ATP binding"/>
    <property type="evidence" value="ECO:0007669"/>
    <property type="project" value="UniProtKB-UniRule"/>
</dbReference>
<keyword evidence="2 3" id="KW-0067">ATP-binding</keyword>
<dbReference type="GO" id="GO:0005737">
    <property type="term" value="C:cytoplasm"/>
    <property type="evidence" value="ECO:0007669"/>
    <property type="project" value="UniProtKB-SubCell"/>
</dbReference>
<dbReference type="Pfam" id="PF01121">
    <property type="entry name" value="CoaE"/>
    <property type="match status" value="1"/>
</dbReference>
<evidence type="ECO:0000313" key="6">
    <source>
        <dbReference type="Proteomes" id="UP000537260"/>
    </source>
</evidence>
<dbReference type="GO" id="GO:0004140">
    <property type="term" value="F:dephospho-CoA kinase activity"/>
    <property type="evidence" value="ECO:0007669"/>
    <property type="project" value="UniProtKB-UniRule"/>
</dbReference>
<dbReference type="PANTHER" id="PTHR10695">
    <property type="entry name" value="DEPHOSPHO-COA KINASE-RELATED"/>
    <property type="match status" value="1"/>
</dbReference>
<evidence type="ECO:0000256" key="4">
    <source>
        <dbReference type="NCBIfam" id="TIGR00152"/>
    </source>
</evidence>
<comment type="function">
    <text evidence="3">Catalyzes the phosphorylation of the 3'-hydroxyl group of dephosphocoenzyme A to form coenzyme A.</text>
</comment>
<dbReference type="NCBIfam" id="NF002879">
    <property type="entry name" value="PRK03333.1"/>
    <property type="match status" value="1"/>
</dbReference>
<organism evidence="5 6">
    <name type="scientific">Glaciibacter psychrotolerans</name>
    <dbReference type="NCBI Taxonomy" id="670054"/>
    <lineage>
        <taxon>Bacteria</taxon>
        <taxon>Bacillati</taxon>
        <taxon>Actinomycetota</taxon>
        <taxon>Actinomycetes</taxon>
        <taxon>Micrococcales</taxon>
        <taxon>Microbacteriaceae</taxon>
        <taxon>Glaciibacter</taxon>
    </lineage>
</organism>
<reference evidence="5 6" key="1">
    <citation type="submission" date="2020-07" db="EMBL/GenBank/DDBJ databases">
        <title>Sequencing the genomes of 1000 actinobacteria strains.</title>
        <authorList>
            <person name="Klenk H.-P."/>
        </authorList>
    </citation>
    <scope>NUCLEOTIDE SEQUENCE [LARGE SCALE GENOMIC DNA]</scope>
    <source>
        <strain evidence="5 6">LI1</strain>
    </source>
</reference>
<comment type="catalytic activity">
    <reaction evidence="3">
        <text>3'-dephospho-CoA + ATP = ADP + CoA + H(+)</text>
        <dbReference type="Rhea" id="RHEA:18245"/>
        <dbReference type="ChEBI" id="CHEBI:15378"/>
        <dbReference type="ChEBI" id="CHEBI:30616"/>
        <dbReference type="ChEBI" id="CHEBI:57287"/>
        <dbReference type="ChEBI" id="CHEBI:57328"/>
        <dbReference type="ChEBI" id="CHEBI:456216"/>
        <dbReference type="EC" id="2.7.1.24"/>
    </reaction>
</comment>
<dbReference type="NCBIfam" id="TIGR00152">
    <property type="entry name" value="dephospho-CoA kinase"/>
    <property type="match status" value="1"/>
</dbReference>
<evidence type="ECO:0000256" key="1">
    <source>
        <dbReference type="ARBA" id="ARBA00022741"/>
    </source>
</evidence>
<dbReference type="PROSITE" id="PS51219">
    <property type="entry name" value="DPCK"/>
    <property type="match status" value="1"/>
</dbReference>
<keyword evidence="3" id="KW-0963">Cytoplasm</keyword>
<proteinExistence type="inferred from homology"/>
<dbReference type="PANTHER" id="PTHR10695:SF46">
    <property type="entry name" value="BIFUNCTIONAL COENZYME A SYNTHASE-RELATED"/>
    <property type="match status" value="1"/>
</dbReference>
<keyword evidence="3 5" id="KW-0808">Transferase</keyword>
<name>A0A7Z0EEB8_9MICO</name>
<dbReference type="CDD" id="cd02022">
    <property type="entry name" value="DPCK"/>
    <property type="match status" value="1"/>
</dbReference>
<feature type="binding site" evidence="3">
    <location>
        <begin position="11"/>
        <end position="16"/>
    </location>
    <ligand>
        <name>ATP</name>
        <dbReference type="ChEBI" id="CHEBI:30616"/>
    </ligand>
</feature>
<dbReference type="GO" id="GO:0015937">
    <property type="term" value="P:coenzyme A biosynthetic process"/>
    <property type="evidence" value="ECO:0007669"/>
    <property type="project" value="UniProtKB-UniRule"/>
</dbReference>
<accession>A0A7Z0EEB8</accession>
<comment type="pathway">
    <text evidence="3">Cofactor biosynthesis; coenzyme A biosynthesis; CoA from (R)-pantothenate: step 5/5.</text>
</comment>
<dbReference type="EC" id="2.7.1.24" evidence="3 4"/>
<gene>
    <name evidence="3" type="primary">coaE</name>
    <name evidence="5" type="ORF">HNR05_001170</name>
</gene>
<dbReference type="EMBL" id="JACCFM010000001">
    <property type="protein sequence ID" value="NYJ19379.1"/>
    <property type="molecule type" value="Genomic_DNA"/>
</dbReference>
<comment type="caution">
    <text evidence="5">The sequence shown here is derived from an EMBL/GenBank/DDBJ whole genome shotgun (WGS) entry which is preliminary data.</text>
</comment>
<dbReference type="InterPro" id="IPR001977">
    <property type="entry name" value="Depp_CoAkinase"/>
</dbReference>
<dbReference type="AlphaFoldDB" id="A0A7Z0EEB8"/>
<keyword evidence="6" id="KW-1185">Reference proteome</keyword>
<dbReference type="Gene3D" id="3.40.50.300">
    <property type="entry name" value="P-loop containing nucleotide triphosphate hydrolases"/>
    <property type="match status" value="1"/>
</dbReference>
<dbReference type="SUPFAM" id="SSF52540">
    <property type="entry name" value="P-loop containing nucleoside triphosphate hydrolases"/>
    <property type="match status" value="1"/>
</dbReference>
<keyword evidence="3" id="KW-0173">Coenzyme A biosynthesis</keyword>
<keyword evidence="3 5" id="KW-0418">Kinase</keyword>
<dbReference type="RefSeq" id="WP_179578156.1">
    <property type="nucleotide sequence ID" value="NZ_JACCFM010000001.1"/>
</dbReference>
<dbReference type="HAMAP" id="MF_00376">
    <property type="entry name" value="Dephospho_CoA_kinase"/>
    <property type="match status" value="1"/>
</dbReference>
<sequence length="209" mass="21385">MYVIGLTGGIAAGKSTVARRLVEHGVTHIDADQLARIVVAPGTPGLQSIRETFGAGMLNSDGSLNRAALGALVFADGAARAQLNDIVHPAVRVLSDALLEAADAADPEAIVVYDVPLLVEAAVGHPFDVVVVAHAPVETRIARMVELRGMSEADAAGRIAAQASDADRLAIADVVIDTDGTLQHTLSQVDALFERVSAASAQSTVGGAP</sequence>